<keyword evidence="4" id="KW-1185">Reference proteome</keyword>
<dbReference type="Pfam" id="PF02645">
    <property type="entry name" value="DegV"/>
    <property type="match status" value="1"/>
</dbReference>
<dbReference type="PROSITE" id="PS51482">
    <property type="entry name" value="DEGV"/>
    <property type="match status" value="1"/>
</dbReference>
<dbReference type="KEGG" id="acel:acsn021_32930"/>
<evidence type="ECO:0000313" key="3">
    <source>
        <dbReference type="EMBL" id="BCJ95724.1"/>
    </source>
</evidence>
<dbReference type="EMBL" id="AP023367">
    <property type="protein sequence ID" value="BCJ95724.1"/>
    <property type="molecule type" value="Genomic_DNA"/>
</dbReference>
<dbReference type="Gene3D" id="2.20.28.50">
    <property type="entry name" value="degv family protein"/>
    <property type="match status" value="1"/>
</dbReference>
<name>A0A6S6QYL6_9FIRM</name>
<dbReference type="GO" id="GO:0008289">
    <property type="term" value="F:lipid binding"/>
    <property type="evidence" value="ECO:0007669"/>
    <property type="project" value="UniProtKB-KW"/>
</dbReference>
<dbReference type="Proteomes" id="UP000515561">
    <property type="component" value="Chromosome"/>
</dbReference>
<proteinExistence type="predicted"/>
<keyword evidence="2" id="KW-0446">Lipid-binding</keyword>
<organism evidence="3 4">
    <name type="scientific">Anaerocolumna cellulosilytica</name>
    <dbReference type="NCBI Taxonomy" id="433286"/>
    <lineage>
        <taxon>Bacteria</taxon>
        <taxon>Bacillati</taxon>
        <taxon>Bacillota</taxon>
        <taxon>Clostridia</taxon>
        <taxon>Lachnospirales</taxon>
        <taxon>Lachnospiraceae</taxon>
        <taxon>Anaerocolumna</taxon>
    </lineage>
</organism>
<dbReference type="AlphaFoldDB" id="A0A6S6QYL6"/>
<dbReference type="Gene3D" id="3.30.1180.10">
    <property type="match status" value="1"/>
</dbReference>
<dbReference type="NCBIfam" id="TIGR00762">
    <property type="entry name" value="DegV"/>
    <property type="match status" value="1"/>
</dbReference>
<dbReference type="RefSeq" id="WP_184093504.1">
    <property type="nucleotide sequence ID" value="NZ_AP023367.1"/>
</dbReference>
<dbReference type="Gene3D" id="3.40.50.10440">
    <property type="entry name" value="Dihydroxyacetone kinase, domain 1"/>
    <property type="match status" value="1"/>
</dbReference>
<dbReference type="InterPro" id="IPR050270">
    <property type="entry name" value="DegV_domain_contain"/>
</dbReference>
<reference evidence="3 4" key="1">
    <citation type="journal article" date="2016" name="Int. J. Syst. Evol. Microbiol.">
        <title>Descriptions of Anaerotaenia torta gen. nov., sp. nov. and Anaerocolumna cellulosilytica gen. nov., sp. nov. isolated from a methanogenic reactor of cattle waste.</title>
        <authorList>
            <person name="Uek A."/>
            <person name="Ohtaki Y."/>
            <person name="Kaku N."/>
            <person name="Ueki K."/>
        </authorList>
    </citation>
    <scope>NUCLEOTIDE SEQUENCE [LARGE SCALE GENOMIC DNA]</scope>
    <source>
        <strain evidence="3 4">SN021</strain>
    </source>
</reference>
<protein>
    <submittedName>
        <fullName evidence="3">Uncharacterized protein</fullName>
    </submittedName>
</protein>
<dbReference type="InterPro" id="IPR043168">
    <property type="entry name" value="DegV_C"/>
</dbReference>
<dbReference type="InterPro" id="IPR003797">
    <property type="entry name" value="DegV"/>
</dbReference>
<evidence type="ECO:0000256" key="1">
    <source>
        <dbReference type="ARBA" id="ARBA00003238"/>
    </source>
</evidence>
<dbReference type="PANTHER" id="PTHR33434">
    <property type="entry name" value="DEGV DOMAIN-CONTAINING PROTEIN DR_1986-RELATED"/>
    <property type="match status" value="1"/>
</dbReference>
<dbReference type="SUPFAM" id="SSF82549">
    <property type="entry name" value="DAK1/DegV-like"/>
    <property type="match status" value="1"/>
</dbReference>
<evidence type="ECO:0000256" key="2">
    <source>
        <dbReference type="ARBA" id="ARBA00023121"/>
    </source>
</evidence>
<accession>A0A6S6QYL6</accession>
<gene>
    <name evidence="3" type="ORF">acsn021_32930</name>
</gene>
<sequence length="290" mass="32336">MKDYIIITESTSDLPQEIADELGIQVMPMTFELSGKSYTHYPDGREMDFHAFYDRLRNGEKSVTSLINTEAFIEFFEPFIKEGKDILYIGFSSGLSGTYNSSLLAKEELLERYPDTKVECIDSKAASAGEGLLVYTAAKKKKEGLSFEELSKWLLDNALHLCHWFTVDDLNHLKRGGRVSALSAGIGTALNIKPVLHVDNEGHLIPVEKVRGRKKSLNALFEHMKDTSINPKDQVVFIGHGDSYEDAEYLASQIKEELQVKEIVITPIGPVIGAHSGPGTIALYFFGTER</sequence>
<evidence type="ECO:0000313" key="4">
    <source>
        <dbReference type="Proteomes" id="UP000515561"/>
    </source>
</evidence>
<dbReference type="PANTHER" id="PTHR33434:SF3">
    <property type="entry name" value="DEGV DOMAIN-CONTAINING PROTEIN YITS"/>
    <property type="match status" value="1"/>
</dbReference>
<comment type="function">
    <text evidence="1">May bind long-chain fatty acids, such as palmitate, and may play a role in lipid transport or fatty acid metabolism.</text>
</comment>